<dbReference type="PIRSF" id="PIRSF005962">
    <property type="entry name" value="Pept_M20D_amidohydro"/>
    <property type="match status" value="1"/>
</dbReference>
<evidence type="ECO:0000313" key="3">
    <source>
        <dbReference type="Proteomes" id="UP001549200"/>
    </source>
</evidence>
<dbReference type="SUPFAM" id="SSF53187">
    <property type="entry name" value="Zn-dependent exopeptidases"/>
    <property type="match status" value="1"/>
</dbReference>
<accession>A0ABV2G5H6</accession>
<evidence type="ECO:0000259" key="1">
    <source>
        <dbReference type="Pfam" id="PF07687"/>
    </source>
</evidence>
<name>A0ABV2G5H6_9FIRM</name>
<dbReference type="Pfam" id="PF07687">
    <property type="entry name" value="M20_dimer"/>
    <property type="match status" value="1"/>
</dbReference>
<comment type="caution">
    <text evidence="2">The sequence shown here is derived from an EMBL/GenBank/DDBJ whole genome shotgun (WGS) entry which is preliminary data.</text>
</comment>
<dbReference type="RefSeq" id="WP_242849272.1">
    <property type="nucleotide sequence ID" value="NZ_JBCOSW010000016.1"/>
</dbReference>
<dbReference type="NCBIfam" id="TIGR01891">
    <property type="entry name" value="amidohydrolases"/>
    <property type="match status" value="1"/>
</dbReference>
<gene>
    <name evidence="2" type="ORF">ABID13_005145</name>
</gene>
<proteinExistence type="predicted"/>
<dbReference type="PANTHER" id="PTHR11014:SF63">
    <property type="entry name" value="METALLOPEPTIDASE, PUTATIVE (AFU_ORTHOLOGUE AFUA_6G09600)-RELATED"/>
    <property type="match status" value="1"/>
</dbReference>
<dbReference type="Proteomes" id="UP001549200">
    <property type="component" value="Unassembled WGS sequence"/>
</dbReference>
<protein>
    <submittedName>
        <fullName evidence="2">Hippurate hydrolase</fullName>
        <ecNumber evidence="2">3.5.1.32</ecNumber>
    </submittedName>
</protein>
<evidence type="ECO:0000313" key="2">
    <source>
        <dbReference type="EMBL" id="MET3573482.1"/>
    </source>
</evidence>
<dbReference type="SUPFAM" id="SSF55031">
    <property type="entry name" value="Bacterial exopeptidase dimerisation domain"/>
    <property type="match status" value="1"/>
</dbReference>
<dbReference type="InterPro" id="IPR017439">
    <property type="entry name" value="Amidohydrolase"/>
</dbReference>
<dbReference type="Gene3D" id="3.40.630.10">
    <property type="entry name" value="Zn peptidases"/>
    <property type="match status" value="1"/>
</dbReference>
<dbReference type="CDD" id="cd05666">
    <property type="entry name" value="M20_Acy1-like"/>
    <property type="match status" value="1"/>
</dbReference>
<dbReference type="InterPro" id="IPR011650">
    <property type="entry name" value="Peptidase_M20_dimer"/>
</dbReference>
<dbReference type="GeneID" id="93166355"/>
<dbReference type="GO" id="GO:0047980">
    <property type="term" value="F:hippurate hydrolase activity"/>
    <property type="evidence" value="ECO:0007669"/>
    <property type="project" value="UniProtKB-EC"/>
</dbReference>
<organism evidence="2 3">
    <name type="scientific">Enterocloster citroniae</name>
    <dbReference type="NCBI Taxonomy" id="358743"/>
    <lineage>
        <taxon>Bacteria</taxon>
        <taxon>Bacillati</taxon>
        <taxon>Bacillota</taxon>
        <taxon>Clostridia</taxon>
        <taxon>Lachnospirales</taxon>
        <taxon>Lachnospiraceae</taxon>
        <taxon>Enterocloster</taxon>
    </lineage>
</organism>
<feature type="domain" description="Peptidase M20 dimerisation" evidence="1">
    <location>
        <begin position="199"/>
        <end position="292"/>
    </location>
</feature>
<dbReference type="Gene3D" id="3.30.70.360">
    <property type="match status" value="1"/>
</dbReference>
<dbReference type="EMBL" id="JBEPLZ010000031">
    <property type="protein sequence ID" value="MET3573482.1"/>
    <property type="molecule type" value="Genomic_DNA"/>
</dbReference>
<dbReference type="Pfam" id="PF01546">
    <property type="entry name" value="Peptidase_M20"/>
    <property type="match status" value="1"/>
</dbReference>
<dbReference type="InterPro" id="IPR002933">
    <property type="entry name" value="Peptidase_M20"/>
</dbReference>
<sequence>MKKQQQKKYINEGETMQKCSDELKQNLVRWRHYLHQHPETAFQEFETGKLIIDNLKSWDWVVTEGVGKTGIVASLTAGDSSACIGIRADMDAINLQEQGEISYASDVSGKMHGCGHDGHVVMLLGAAKMLSETRNFNGTVRLVFQPSEEPGGGAKAMIADGLFERFPMDEIYGLHNAPFLRAGKIRTRVGGIMASEDKFKIRITGKGGHASSPHEGIDPFVCFAEIYLALQTIVSRTANPLHPLVISCTEIKSDGAPNAIPTNIVVKGDVRSYSEANQRLVEDRMRSIVESVCRMNNAVGEVSYTREFIPLINSEECVVHAGKAAQAVAGIDNVELNGEPWMASEDFADFLKVVPGCFVLLGSGQEDSNNIPLHSPFYDFNDDILTIGTEFWTEFVAQRLR</sequence>
<reference evidence="2 3" key="1">
    <citation type="submission" date="2024-06" db="EMBL/GenBank/DDBJ databases">
        <title>Genomic Encyclopedia of Type Strains, Phase IV (KMG-IV): sequencing the most valuable type-strain genomes for metagenomic binning, comparative biology and taxonomic classification.</title>
        <authorList>
            <person name="Goeker M."/>
        </authorList>
    </citation>
    <scope>NUCLEOTIDE SEQUENCE [LARGE SCALE GENOMIC DNA]</scope>
    <source>
        <strain evidence="2 3">DSM 19261</strain>
    </source>
</reference>
<keyword evidence="3" id="KW-1185">Reference proteome</keyword>
<dbReference type="EC" id="3.5.1.32" evidence="2"/>
<keyword evidence="2" id="KW-0378">Hydrolase</keyword>
<dbReference type="PANTHER" id="PTHR11014">
    <property type="entry name" value="PEPTIDASE M20 FAMILY MEMBER"/>
    <property type="match status" value="1"/>
</dbReference>
<dbReference type="InterPro" id="IPR036264">
    <property type="entry name" value="Bact_exopeptidase_dim_dom"/>
</dbReference>